<organism evidence="1 2">
    <name type="scientific">Xylanimonas ulmi</name>
    <dbReference type="NCBI Taxonomy" id="228973"/>
    <lineage>
        <taxon>Bacteria</taxon>
        <taxon>Bacillati</taxon>
        <taxon>Actinomycetota</taxon>
        <taxon>Actinomycetes</taxon>
        <taxon>Micrococcales</taxon>
        <taxon>Promicromonosporaceae</taxon>
        <taxon>Xylanimonas</taxon>
    </lineage>
</organism>
<dbReference type="EMBL" id="SGWX01000001">
    <property type="protein sequence ID" value="RZS60862.1"/>
    <property type="molecule type" value="Genomic_DNA"/>
</dbReference>
<sequence length="237" mass="25516">MRTRRPRPRPRGLRLAAWAADYAYAARQQVRHALTPPRLPRGGGQGAPVLLLPGIYEPWDFLRPVAGRLAARGHRVHAVEALGRNAGPVPAAAQVVAAYLTAADLRDVVIVAHSKGGLIGKSVMLGPAGDRIAGMVAFATPFAGSALARYAVRRPLRAFDPRNPDLRHLAAQTSVNERIVALYPWFDPHIPGRARLRGARNLDVPLAGHFRPLGRPLLIDTVVREVDRIAAASAAEG</sequence>
<comment type="caution">
    <text evidence="1">The sequence shown here is derived from an EMBL/GenBank/DDBJ whole genome shotgun (WGS) entry which is preliminary data.</text>
</comment>
<evidence type="ECO:0000313" key="1">
    <source>
        <dbReference type="EMBL" id="RZS60862.1"/>
    </source>
</evidence>
<dbReference type="AlphaFoldDB" id="A0A4Q7M2N4"/>
<dbReference type="Proteomes" id="UP000293852">
    <property type="component" value="Unassembled WGS sequence"/>
</dbReference>
<dbReference type="GO" id="GO:0016787">
    <property type="term" value="F:hydrolase activity"/>
    <property type="evidence" value="ECO:0007669"/>
    <property type="project" value="UniProtKB-KW"/>
</dbReference>
<protein>
    <submittedName>
        <fullName evidence="1">Alpha/beta hydrolase family protein</fullName>
    </submittedName>
</protein>
<dbReference type="Gene3D" id="3.40.50.1820">
    <property type="entry name" value="alpha/beta hydrolase"/>
    <property type="match status" value="1"/>
</dbReference>
<keyword evidence="2" id="KW-1185">Reference proteome</keyword>
<keyword evidence="1" id="KW-0378">Hydrolase</keyword>
<dbReference type="InterPro" id="IPR029058">
    <property type="entry name" value="AB_hydrolase_fold"/>
</dbReference>
<reference evidence="1 2" key="1">
    <citation type="submission" date="2019-02" db="EMBL/GenBank/DDBJ databases">
        <title>Sequencing the genomes of 1000 actinobacteria strains.</title>
        <authorList>
            <person name="Klenk H.-P."/>
        </authorList>
    </citation>
    <scope>NUCLEOTIDE SEQUENCE [LARGE SCALE GENOMIC DNA]</scope>
    <source>
        <strain evidence="1 2">DSM 16932</strain>
    </source>
</reference>
<dbReference type="SUPFAM" id="SSF53474">
    <property type="entry name" value="alpha/beta-Hydrolases"/>
    <property type="match status" value="1"/>
</dbReference>
<accession>A0A4Q7M2N4</accession>
<proteinExistence type="predicted"/>
<dbReference type="RefSeq" id="WP_130413114.1">
    <property type="nucleotide sequence ID" value="NZ_SGWX01000001.1"/>
</dbReference>
<evidence type="ECO:0000313" key="2">
    <source>
        <dbReference type="Proteomes" id="UP000293852"/>
    </source>
</evidence>
<name>A0A4Q7M2N4_9MICO</name>
<gene>
    <name evidence="1" type="ORF">EV386_1142</name>
</gene>
<dbReference type="OrthoDB" id="9770427at2"/>